<dbReference type="GeneID" id="30145358"/>
<feature type="compositionally biased region" description="Polar residues" evidence="2">
    <location>
        <begin position="92"/>
        <end position="115"/>
    </location>
</feature>
<evidence type="ECO:0000313" key="3">
    <source>
        <dbReference type="EMBL" id="ODQ82633.1"/>
    </source>
</evidence>
<keyword evidence="4" id="KW-1185">Reference proteome</keyword>
<dbReference type="Proteomes" id="UP000094336">
    <property type="component" value="Unassembled WGS sequence"/>
</dbReference>
<organism evidence="3 4">
    <name type="scientific">Babjeviella inositovora NRRL Y-12698</name>
    <dbReference type="NCBI Taxonomy" id="984486"/>
    <lineage>
        <taxon>Eukaryota</taxon>
        <taxon>Fungi</taxon>
        <taxon>Dikarya</taxon>
        <taxon>Ascomycota</taxon>
        <taxon>Saccharomycotina</taxon>
        <taxon>Pichiomycetes</taxon>
        <taxon>Serinales incertae sedis</taxon>
        <taxon>Babjeviella</taxon>
    </lineage>
</organism>
<dbReference type="AlphaFoldDB" id="A0A1E3QY99"/>
<proteinExistence type="predicted"/>
<reference evidence="4" key="1">
    <citation type="submission" date="2016-05" db="EMBL/GenBank/DDBJ databases">
        <title>Comparative genomics of biotechnologically important yeasts.</title>
        <authorList>
            <consortium name="DOE Joint Genome Institute"/>
            <person name="Riley R."/>
            <person name="Haridas S."/>
            <person name="Wolfe K.H."/>
            <person name="Lopes M.R."/>
            <person name="Hittinger C.T."/>
            <person name="Goker M."/>
            <person name="Salamov A."/>
            <person name="Wisecaver J."/>
            <person name="Long T.M."/>
            <person name="Aerts A.L."/>
            <person name="Barry K."/>
            <person name="Choi C."/>
            <person name="Clum A."/>
            <person name="Coughlan A.Y."/>
            <person name="Deshpande S."/>
            <person name="Douglass A.P."/>
            <person name="Hanson S.J."/>
            <person name="Klenk H.-P."/>
            <person name="Labutti K."/>
            <person name="Lapidus A."/>
            <person name="Lindquist E."/>
            <person name="Lipzen A."/>
            <person name="Meier-Kolthoff J.P."/>
            <person name="Ohm R.A."/>
            <person name="Otillar R.P."/>
            <person name="Pangilinan J."/>
            <person name="Peng Y."/>
            <person name="Rokas A."/>
            <person name="Rosa C.A."/>
            <person name="Scheuner C."/>
            <person name="Sibirny A.A."/>
            <person name="Slot J.C."/>
            <person name="Stielow J.B."/>
            <person name="Sun H."/>
            <person name="Kurtzman C.P."/>
            <person name="Blackwell M."/>
            <person name="Grigoriev I.V."/>
            <person name="Jeffries T.W."/>
        </authorList>
    </citation>
    <scope>NUCLEOTIDE SEQUENCE [LARGE SCALE GENOMIC DNA]</scope>
    <source>
        <strain evidence="4">NRRL Y-12698</strain>
    </source>
</reference>
<feature type="coiled-coil region" evidence="1">
    <location>
        <begin position="131"/>
        <end position="172"/>
    </location>
</feature>
<dbReference type="RefSeq" id="XP_018987961.1">
    <property type="nucleotide sequence ID" value="XM_019127505.1"/>
</dbReference>
<keyword evidence="1" id="KW-0175">Coiled coil</keyword>
<feature type="compositionally biased region" description="Basic and acidic residues" evidence="2">
    <location>
        <begin position="116"/>
        <end position="127"/>
    </location>
</feature>
<name>A0A1E3QY99_9ASCO</name>
<evidence type="ECO:0000256" key="2">
    <source>
        <dbReference type="SAM" id="MobiDB-lite"/>
    </source>
</evidence>
<sequence>MSNIPDITSISDILTTSPLQSHAASQLGDENVPAKEKTPLPTAHPPLGRTRRSHSGILTPKAKNRGGNSALVPSTPAARLTQNSPRLKRLSLSATRLSSKAATERNSTTISNSPDKSQDVQDKHVQDQTEIVSLSEKRRKLMDERKALLAENESLEEKIAEFKRGHSEVKKLQLLESNDAQFKEKYTKSQGTDKPNGQPLEEENLLLNLSAKPSTDLAKRVAFAKALYADLLVENLQSHETVRDEGTVKIQQFTLCWNKMLKVRLKISVAMFKASSDLNGTTRPPQITGIETTFVKPHQFFHTINNSTAISRVSSYEEFIRVQAKANNLPNIISMINNVVTLLKMRMNFVYHILHGFFVPVSSPRRITVNDEEHTLLYQRIRKLRNSSHATDITKLLTLPLSIPLKKVNQVTLSSSQNPGTELVITWDIVLVDDLTGECGSKIECHALNTKTGAIDSLDDLPETVDGNVNQAYQTMIKKLGVTQGSIKFVQSFYGGE</sequence>
<feature type="compositionally biased region" description="Polar residues" evidence="2">
    <location>
        <begin position="1"/>
        <end position="24"/>
    </location>
</feature>
<feature type="region of interest" description="Disordered" evidence="2">
    <location>
        <begin position="1"/>
        <end position="127"/>
    </location>
</feature>
<dbReference type="EMBL" id="KV454426">
    <property type="protein sequence ID" value="ODQ82633.1"/>
    <property type="molecule type" value="Genomic_DNA"/>
</dbReference>
<evidence type="ECO:0000313" key="4">
    <source>
        <dbReference type="Proteomes" id="UP000094336"/>
    </source>
</evidence>
<protein>
    <submittedName>
        <fullName evidence="3">Uncharacterized protein</fullName>
    </submittedName>
</protein>
<evidence type="ECO:0000256" key="1">
    <source>
        <dbReference type="SAM" id="Coils"/>
    </source>
</evidence>
<gene>
    <name evidence="3" type="ORF">BABINDRAFT_159179</name>
</gene>
<accession>A0A1E3QY99</accession>